<gene>
    <name evidence="1" type="ORF">QAD02_019768</name>
</gene>
<organism evidence="1 2">
    <name type="scientific">Eretmocerus hayati</name>
    <dbReference type="NCBI Taxonomy" id="131215"/>
    <lineage>
        <taxon>Eukaryota</taxon>
        <taxon>Metazoa</taxon>
        <taxon>Ecdysozoa</taxon>
        <taxon>Arthropoda</taxon>
        <taxon>Hexapoda</taxon>
        <taxon>Insecta</taxon>
        <taxon>Pterygota</taxon>
        <taxon>Neoptera</taxon>
        <taxon>Endopterygota</taxon>
        <taxon>Hymenoptera</taxon>
        <taxon>Apocrita</taxon>
        <taxon>Proctotrupomorpha</taxon>
        <taxon>Chalcidoidea</taxon>
        <taxon>Aphelinidae</taxon>
        <taxon>Aphelininae</taxon>
        <taxon>Eretmocerus</taxon>
    </lineage>
</organism>
<protein>
    <submittedName>
        <fullName evidence="1">Uncharacterized protein</fullName>
    </submittedName>
</protein>
<name>A0ACC2PKI9_9HYME</name>
<sequence>MRVFHGFYGIMQDMIPTIICLLLTLTRGQALELKPRIVNGTKVKIGEIPFQVSLQAKGQHFCGGAILNKNYVITAAHCVYGRDFHIMRVVVGTVNVTVPGQIHTPVEVTVHRDYKPSSLKLNDIALMKVEPELIFSDAVQPVLLPDYDVKIPTETQVVVSGWGKLGGAAKEQSEILLKARIRVADQNYCRDVLKEKGYEIHSTQICAYDPTYRRGHCRGDSGGPLTANGILVGIVSWSSKDPYCASTKYPGVYTRVSEFIKWIKDSVK</sequence>
<reference evidence="1" key="1">
    <citation type="submission" date="2023-04" db="EMBL/GenBank/DDBJ databases">
        <title>A chromosome-level genome assembly of the parasitoid wasp Eretmocerus hayati.</title>
        <authorList>
            <person name="Zhong Y."/>
            <person name="Liu S."/>
            <person name="Liu Y."/>
        </authorList>
    </citation>
    <scope>NUCLEOTIDE SEQUENCE</scope>
    <source>
        <strain evidence="1">ZJU_SS_LIU_2023</strain>
    </source>
</reference>
<dbReference type="EMBL" id="CM056741">
    <property type="protein sequence ID" value="KAJ8683976.1"/>
    <property type="molecule type" value="Genomic_DNA"/>
</dbReference>
<accession>A0ACC2PKI9</accession>
<proteinExistence type="predicted"/>
<dbReference type="Proteomes" id="UP001239111">
    <property type="component" value="Chromosome 1"/>
</dbReference>
<comment type="caution">
    <text evidence="1">The sequence shown here is derived from an EMBL/GenBank/DDBJ whole genome shotgun (WGS) entry which is preliminary data.</text>
</comment>
<evidence type="ECO:0000313" key="2">
    <source>
        <dbReference type="Proteomes" id="UP001239111"/>
    </source>
</evidence>
<evidence type="ECO:0000313" key="1">
    <source>
        <dbReference type="EMBL" id="KAJ8683976.1"/>
    </source>
</evidence>
<keyword evidence="2" id="KW-1185">Reference proteome</keyword>